<dbReference type="EMBL" id="LNKA01000001">
    <property type="protein sequence ID" value="KTC66192.1"/>
    <property type="molecule type" value="Genomic_DNA"/>
</dbReference>
<feature type="transmembrane region" description="Helical" evidence="8">
    <location>
        <begin position="335"/>
        <end position="354"/>
    </location>
</feature>
<keyword evidence="12" id="KW-1185">Reference proteome</keyword>
<dbReference type="PANTHER" id="PTHR32234:SF0">
    <property type="entry name" value="THIOL:DISULFIDE INTERCHANGE PROTEIN DSBD"/>
    <property type="match status" value="1"/>
</dbReference>
<name>A0A0W0R542_9GAMM</name>
<dbReference type="Gene3D" id="2.60.40.1250">
    <property type="entry name" value="Thiol:disulfide interchange protein DsbD, N-terminal domain"/>
    <property type="match status" value="1"/>
</dbReference>
<feature type="transmembrane region" description="Helical" evidence="8">
    <location>
        <begin position="366"/>
        <end position="383"/>
    </location>
</feature>
<accession>A0A0W0R542</accession>
<comment type="subcellular location">
    <subcellularLocation>
        <location evidence="1">Cell membrane</location>
        <topology evidence="1">Multi-pass membrane protein</topology>
    </subcellularLocation>
</comment>
<dbReference type="SUPFAM" id="SSF52833">
    <property type="entry name" value="Thioredoxin-like"/>
    <property type="match status" value="1"/>
</dbReference>
<evidence type="ECO:0000256" key="8">
    <source>
        <dbReference type="SAM" id="Phobius"/>
    </source>
</evidence>
<evidence type="ECO:0000313" key="12">
    <source>
        <dbReference type="Proteomes" id="UP000054859"/>
    </source>
</evidence>
<dbReference type="InterPro" id="IPR028250">
    <property type="entry name" value="DsbDN"/>
</dbReference>
<keyword evidence="5 8" id="KW-1133">Transmembrane helix</keyword>
<gene>
    <name evidence="11" type="ORF">Lade_0850</name>
</gene>
<organism evidence="11 12">
    <name type="scientific">Legionella adelaidensis</name>
    <dbReference type="NCBI Taxonomy" id="45056"/>
    <lineage>
        <taxon>Bacteria</taxon>
        <taxon>Pseudomonadati</taxon>
        <taxon>Pseudomonadota</taxon>
        <taxon>Gammaproteobacteria</taxon>
        <taxon>Legionellales</taxon>
        <taxon>Legionellaceae</taxon>
        <taxon>Legionella</taxon>
    </lineage>
</organism>
<feature type="transmembrane region" description="Helical" evidence="8">
    <location>
        <begin position="290"/>
        <end position="323"/>
    </location>
</feature>
<comment type="caution">
    <text evidence="11">The sequence shown here is derived from an EMBL/GenBank/DDBJ whole genome shotgun (WGS) entry which is preliminary data.</text>
</comment>
<evidence type="ECO:0000256" key="7">
    <source>
        <dbReference type="ARBA" id="ARBA00023284"/>
    </source>
</evidence>
<dbReference type="Proteomes" id="UP000054859">
    <property type="component" value="Unassembled WGS sequence"/>
</dbReference>
<evidence type="ECO:0000256" key="5">
    <source>
        <dbReference type="ARBA" id="ARBA00022989"/>
    </source>
</evidence>
<feature type="transmembrane region" description="Helical" evidence="8">
    <location>
        <begin position="169"/>
        <end position="201"/>
    </location>
</feature>
<dbReference type="STRING" id="45056.Lade_0850"/>
<sequence length="577" mass="63061">MKKILLIVLLFKTLLVFADPPNAEEVFQFNTKKIDPNTFSLQWVIKPGYFLYKDKIQLNENESNFEIGRIAFPEAFAKPDKQGRNTFVYKENLSVPVSILGKEPGEGLVTIKYQGCSQDGFCYPPQIKKVKLGIDGQLALAQVNVEEDLHQFIEAKEEALETVFSSHNVWWLIGSFFGFGLLLSLTPCILPMVPVLSGIIVGHGHTISTRKAFFLSLSYVLSMAVTYAVVGGLIATIGSNLQILMQSPISISIFSALFILLALSMFNFYELKLPVSWQSKLAGVTRSHEGGHYLSAALMGSLSTLILSPCVTAPLIGALGYIAQTGNVFEGSLALFFLGLGMGSPLLIIGASAGKLLPKAGHWMNSVKSFFGVLLIGVAIYMLDRILPAFLTMALWGCLCVFSGIYMGALLKAESNAGKLRQGLGIIFLLYGLLIIIGASKGNTNPFQPLVTPTNLASSTEIDKVVRTLPEAQQAIQLASGQPILLDFYADWCTSCKLIKATTLKDIEVKNQLKNFAVITVDLSANNEASKELLNYFKVVAPPTFLFLNDKGQEVRKLRLVGEIDKNTLLAKSKHLM</sequence>
<dbReference type="InterPro" id="IPR035671">
    <property type="entry name" value="DsbD_gamma"/>
</dbReference>
<keyword evidence="9" id="KW-0732">Signal</keyword>
<dbReference type="NCBIfam" id="NF001419">
    <property type="entry name" value="PRK00293.1"/>
    <property type="match status" value="1"/>
</dbReference>
<feature type="transmembrane region" description="Helical" evidence="8">
    <location>
        <begin position="213"/>
        <end position="237"/>
    </location>
</feature>
<evidence type="ECO:0000256" key="9">
    <source>
        <dbReference type="SAM" id="SignalP"/>
    </source>
</evidence>
<evidence type="ECO:0000256" key="1">
    <source>
        <dbReference type="ARBA" id="ARBA00004651"/>
    </source>
</evidence>
<dbReference type="SUPFAM" id="SSF74863">
    <property type="entry name" value="Thiol:disulfide interchange protein DsbD, N-terminal domain (DsbD-alpha)"/>
    <property type="match status" value="1"/>
</dbReference>
<dbReference type="InterPro" id="IPR036929">
    <property type="entry name" value="DsbDN_sf"/>
</dbReference>
<dbReference type="GO" id="GO:0017004">
    <property type="term" value="P:cytochrome complex assembly"/>
    <property type="evidence" value="ECO:0007669"/>
    <property type="project" value="UniProtKB-KW"/>
</dbReference>
<evidence type="ECO:0000313" key="11">
    <source>
        <dbReference type="EMBL" id="KTC66192.1"/>
    </source>
</evidence>
<evidence type="ECO:0000256" key="2">
    <source>
        <dbReference type="ARBA" id="ARBA00022475"/>
    </source>
</evidence>
<dbReference type="OrthoDB" id="9811036at2"/>
<keyword evidence="7" id="KW-0676">Redox-active center</keyword>
<dbReference type="InterPro" id="IPR003834">
    <property type="entry name" value="Cyt_c_assmbl_TM_dom"/>
</dbReference>
<dbReference type="InterPro" id="IPR013766">
    <property type="entry name" value="Thioredoxin_domain"/>
</dbReference>
<reference evidence="11 12" key="1">
    <citation type="submission" date="2015-11" db="EMBL/GenBank/DDBJ databases">
        <title>Identification of large and diverse effector repertoires of 38 Legionella species.</title>
        <authorList>
            <person name="Burstein D."/>
            <person name="Amaro F."/>
            <person name="Zusman T."/>
            <person name="Lifshitz Z."/>
            <person name="Cohen O."/>
            <person name="Gilbert J.A."/>
            <person name="Pupko T."/>
            <person name="Shuman H.A."/>
            <person name="Segal G."/>
        </authorList>
    </citation>
    <scope>NUCLEOTIDE SEQUENCE [LARGE SCALE GENOMIC DNA]</scope>
    <source>
        <strain evidence="11 12">1762-AUS-E</strain>
    </source>
</reference>
<dbReference type="RefSeq" id="WP_058461889.1">
    <property type="nucleotide sequence ID" value="NZ_CAAAHS010000005.1"/>
</dbReference>
<feature type="transmembrane region" description="Helical" evidence="8">
    <location>
        <begin position="389"/>
        <end position="411"/>
    </location>
</feature>
<dbReference type="PROSITE" id="PS51352">
    <property type="entry name" value="THIOREDOXIN_2"/>
    <property type="match status" value="1"/>
</dbReference>
<dbReference type="CDD" id="cd02953">
    <property type="entry name" value="DsbDgamma"/>
    <property type="match status" value="1"/>
</dbReference>
<evidence type="ECO:0000256" key="3">
    <source>
        <dbReference type="ARBA" id="ARBA00022692"/>
    </source>
</evidence>
<dbReference type="PATRIC" id="fig|45056.6.peg.880"/>
<dbReference type="Gene3D" id="3.40.30.10">
    <property type="entry name" value="Glutaredoxin"/>
    <property type="match status" value="1"/>
</dbReference>
<feature type="transmembrane region" description="Helical" evidence="8">
    <location>
        <begin position="249"/>
        <end position="269"/>
    </location>
</feature>
<evidence type="ECO:0000256" key="4">
    <source>
        <dbReference type="ARBA" id="ARBA00022748"/>
    </source>
</evidence>
<feature type="domain" description="Thioredoxin" evidence="10">
    <location>
        <begin position="439"/>
        <end position="577"/>
    </location>
</feature>
<feature type="signal peptide" evidence="9">
    <location>
        <begin position="1"/>
        <end position="18"/>
    </location>
</feature>
<dbReference type="InterPro" id="IPR017937">
    <property type="entry name" value="Thioredoxin_CS"/>
</dbReference>
<keyword evidence="3 8" id="KW-0812">Transmembrane</keyword>
<feature type="transmembrane region" description="Helical" evidence="8">
    <location>
        <begin position="423"/>
        <end position="440"/>
    </location>
</feature>
<dbReference type="GO" id="GO:0005886">
    <property type="term" value="C:plasma membrane"/>
    <property type="evidence" value="ECO:0007669"/>
    <property type="project" value="UniProtKB-SubCell"/>
</dbReference>
<dbReference type="InterPro" id="IPR036249">
    <property type="entry name" value="Thioredoxin-like_sf"/>
</dbReference>
<dbReference type="PANTHER" id="PTHR32234">
    <property type="entry name" value="THIOL:DISULFIDE INTERCHANGE PROTEIN DSBD"/>
    <property type="match status" value="1"/>
</dbReference>
<dbReference type="AlphaFoldDB" id="A0A0W0R542"/>
<evidence type="ECO:0000259" key="10">
    <source>
        <dbReference type="PROSITE" id="PS51352"/>
    </source>
</evidence>
<dbReference type="GO" id="GO:0015035">
    <property type="term" value="F:protein-disulfide reductase activity"/>
    <property type="evidence" value="ECO:0007669"/>
    <property type="project" value="TreeGrafter"/>
</dbReference>
<dbReference type="Pfam" id="PF11412">
    <property type="entry name" value="DsbD_N"/>
    <property type="match status" value="1"/>
</dbReference>
<dbReference type="PROSITE" id="PS00194">
    <property type="entry name" value="THIOREDOXIN_1"/>
    <property type="match status" value="1"/>
</dbReference>
<keyword evidence="2" id="KW-1003">Cell membrane</keyword>
<dbReference type="GO" id="GO:0045454">
    <property type="term" value="P:cell redox homeostasis"/>
    <property type="evidence" value="ECO:0007669"/>
    <property type="project" value="TreeGrafter"/>
</dbReference>
<proteinExistence type="predicted"/>
<dbReference type="Pfam" id="PF02683">
    <property type="entry name" value="DsbD_TM"/>
    <property type="match status" value="1"/>
</dbReference>
<dbReference type="Pfam" id="PF00085">
    <property type="entry name" value="Thioredoxin"/>
    <property type="match status" value="1"/>
</dbReference>
<keyword evidence="4" id="KW-0201">Cytochrome c-type biogenesis</keyword>
<feature type="chain" id="PRO_5006910539" evidence="9">
    <location>
        <begin position="19"/>
        <end position="577"/>
    </location>
</feature>
<keyword evidence="6 8" id="KW-0472">Membrane</keyword>
<protein>
    <submittedName>
        <fullName evidence="11">Thiol:disulfide interchange protein DsbD</fullName>
    </submittedName>
</protein>
<evidence type="ECO:0000256" key="6">
    <source>
        <dbReference type="ARBA" id="ARBA00023136"/>
    </source>
</evidence>